<dbReference type="InterPro" id="IPR008995">
    <property type="entry name" value="Mo/tungstate-bd_C_term_dom"/>
</dbReference>
<dbReference type="InterPro" id="IPR027417">
    <property type="entry name" value="P-loop_NTPase"/>
</dbReference>
<dbReference type="SUPFAM" id="SSF50331">
    <property type="entry name" value="MOP-like"/>
    <property type="match status" value="1"/>
</dbReference>
<dbReference type="FunFam" id="3.40.50.300:FF:000133">
    <property type="entry name" value="Spermidine/putrescine import ATP-binding protein PotA"/>
    <property type="match status" value="1"/>
</dbReference>
<dbReference type="NCBIfam" id="TIGR01187">
    <property type="entry name" value="potA"/>
    <property type="match status" value="1"/>
</dbReference>
<evidence type="ECO:0000313" key="10">
    <source>
        <dbReference type="Proteomes" id="UP000577362"/>
    </source>
</evidence>
<dbReference type="GO" id="GO:0005524">
    <property type="term" value="F:ATP binding"/>
    <property type="evidence" value="ECO:0007669"/>
    <property type="project" value="UniProtKB-KW"/>
</dbReference>
<keyword evidence="1 7" id="KW-0813">Transport</keyword>
<keyword evidence="10" id="KW-1185">Reference proteome</keyword>
<dbReference type="PANTHER" id="PTHR42781:SF4">
    <property type="entry name" value="SPERMIDINE_PUTRESCINE IMPORT ATP-BINDING PROTEIN POTA"/>
    <property type="match status" value="1"/>
</dbReference>
<dbReference type="Proteomes" id="UP000577362">
    <property type="component" value="Unassembled WGS sequence"/>
</dbReference>
<dbReference type="InterPro" id="IPR050093">
    <property type="entry name" value="ABC_SmlMolc_Importer"/>
</dbReference>
<reference evidence="9 10" key="1">
    <citation type="submission" date="2020-08" db="EMBL/GenBank/DDBJ databases">
        <title>Genomic Encyclopedia of Type Strains, Phase IV (KMG-IV): sequencing the most valuable type-strain genomes for metagenomic binning, comparative biology and taxonomic classification.</title>
        <authorList>
            <person name="Goeker M."/>
        </authorList>
    </citation>
    <scope>NUCLEOTIDE SEQUENCE [LARGE SCALE GENOMIC DNA]</scope>
    <source>
        <strain evidence="9 10">DSM 103737</strain>
    </source>
</reference>
<comment type="caution">
    <text evidence="9">The sequence shown here is derived from an EMBL/GenBank/DDBJ whole genome shotgun (WGS) entry which is preliminary data.</text>
</comment>
<evidence type="ECO:0000313" key="9">
    <source>
        <dbReference type="EMBL" id="MBB4018846.1"/>
    </source>
</evidence>
<dbReference type="SUPFAM" id="SSF52540">
    <property type="entry name" value="P-loop containing nucleoside triphosphate hydrolases"/>
    <property type="match status" value="1"/>
</dbReference>
<proteinExistence type="inferred from homology"/>
<sequence length="376" mass="39792">MADVATRTIDTAGMGADVSIRSLVKRYGPVTAVEDISLAVASGEFLSVLGPSGSGKTTVLMCLAGFEIPSAGSLHIGGREVTALPPNRREIGVIFQRYALFPHMSVRDNVRFPLKMRGMARRQAEAVVEEALATVRLSGFGDRLPAQLSGGQQQRVALARAISFRPPLLLMDEPLSALDKKLREEMQAEIKDLQRRLGLTVIFVTHDQEEALTMSDRIAVMSHGRLEQVGTPEEIYGNPATSFVARFVGETNILPGIVHRRSGQDGTVALDGGGEIAVPLPAERRLAEGSAAEVMLRPEHVAVMPAGSGVNGLAARLVGHSFAGATVALTFEAAGGQRLVARRPARELAGLAPGAEVVLVPEAGQARCFARTGQGA</sequence>
<keyword evidence="2 7" id="KW-1003">Cell membrane</keyword>
<organism evidence="9 10">
    <name type="scientific">Chelatococcus caeni</name>
    <dbReference type="NCBI Taxonomy" id="1348468"/>
    <lineage>
        <taxon>Bacteria</taxon>
        <taxon>Pseudomonadati</taxon>
        <taxon>Pseudomonadota</taxon>
        <taxon>Alphaproteobacteria</taxon>
        <taxon>Hyphomicrobiales</taxon>
        <taxon>Chelatococcaceae</taxon>
        <taxon>Chelatococcus</taxon>
    </lineage>
</organism>
<comment type="subunit">
    <text evidence="7">The complex is composed of two ATP-binding proteins (PotA), two transmembrane proteins (PotB and PotC) and a solute-binding protein (PotD).</text>
</comment>
<dbReference type="Pfam" id="PF08402">
    <property type="entry name" value="TOBE_2"/>
    <property type="match status" value="1"/>
</dbReference>
<dbReference type="EMBL" id="JACIEN010000005">
    <property type="protein sequence ID" value="MBB4018846.1"/>
    <property type="molecule type" value="Genomic_DNA"/>
</dbReference>
<dbReference type="PROSITE" id="PS00211">
    <property type="entry name" value="ABC_TRANSPORTER_1"/>
    <property type="match status" value="1"/>
</dbReference>
<comment type="function">
    <text evidence="7">Part of the ABC transporter complex PotABCD involved in spermidine/putrescine import. Responsible for energy coupling to the transport system.</text>
</comment>
<dbReference type="Gene3D" id="3.40.50.300">
    <property type="entry name" value="P-loop containing nucleotide triphosphate hydrolases"/>
    <property type="match status" value="1"/>
</dbReference>
<dbReference type="GO" id="GO:0015847">
    <property type="term" value="P:putrescine transport"/>
    <property type="evidence" value="ECO:0007669"/>
    <property type="project" value="UniProtKB-ARBA"/>
</dbReference>
<comment type="similarity">
    <text evidence="7">Belongs to the ABC transporter superfamily. Spermidine/putrescine importer (TC 3.A.1.11.1) family.</text>
</comment>
<dbReference type="InterPro" id="IPR005893">
    <property type="entry name" value="PotA-like"/>
</dbReference>
<accession>A0A840C7G9</accession>
<keyword evidence="3 7" id="KW-0547">Nucleotide-binding</keyword>
<dbReference type="RefSeq" id="WP_183317653.1">
    <property type="nucleotide sequence ID" value="NZ_JACIEN010000005.1"/>
</dbReference>
<dbReference type="SMART" id="SM00382">
    <property type="entry name" value="AAA"/>
    <property type="match status" value="1"/>
</dbReference>
<keyword evidence="4 7" id="KW-0067">ATP-binding</keyword>
<dbReference type="InterPro" id="IPR017871">
    <property type="entry name" value="ABC_transporter-like_CS"/>
</dbReference>
<dbReference type="AlphaFoldDB" id="A0A840C7G9"/>
<evidence type="ECO:0000256" key="2">
    <source>
        <dbReference type="ARBA" id="ARBA00022475"/>
    </source>
</evidence>
<dbReference type="EC" id="7.6.2.11" evidence="7"/>
<evidence type="ECO:0000256" key="1">
    <source>
        <dbReference type="ARBA" id="ARBA00022448"/>
    </source>
</evidence>
<dbReference type="GO" id="GO:0015417">
    <property type="term" value="F:ABC-type polyamine transporter activity"/>
    <property type="evidence" value="ECO:0007669"/>
    <property type="project" value="UniProtKB-EC"/>
</dbReference>
<dbReference type="GO" id="GO:0016887">
    <property type="term" value="F:ATP hydrolysis activity"/>
    <property type="evidence" value="ECO:0007669"/>
    <property type="project" value="InterPro"/>
</dbReference>
<evidence type="ECO:0000256" key="3">
    <source>
        <dbReference type="ARBA" id="ARBA00022741"/>
    </source>
</evidence>
<comment type="catalytic activity">
    <reaction evidence="7">
        <text>ATP + H2O + polyamine-[polyamine-binding protein]Side 1 = ADP + phosphate + polyamineSide 2 + [polyamine-binding protein]Side 1.</text>
        <dbReference type="EC" id="7.6.2.11"/>
    </reaction>
</comment>
<dbReference type="Pfam" id="PF00005">
    <property type="entry name" value="ABC_tran"/>
    <property type="match status" value="1"/>
</dbReference>
<protein>
    <recommendedName>
        <fullName evidence="7">Spermidine/putrescine import ATP-binding protein PotA</fullName>
        <ecNumber evidence="7">7.6.2.11</ecNumber>
    </recommendedName>
</protein>
<evidence type="ECO:0000256" key="6">
    <source>
        <dbReference type="ARBA" id="ARBA00023136"/>
    </source>
</evidence>
<keyword evidence="6 7" id="KW-0472">Membrane</keyword>
<dbReference type="Gene3D" id="2.40.50.100">
    <property type="match status" value="1"/>
</dbReference>
<feature type="domain" description="ABC transporter" evidence="8">
    <location>
        <begin position="18"/>
        <end position="248"/>
    </location>
</feature>
<dbReference type="PROSITE" id="PS50893">
    <property type="entry name" value="ABC_TRANSPORTER_2"/>
    <property type="match status" value="1"/>
</dbReference>
<keyword evidence="5 7" id="KW-1278">Translocase</keyword>
<dbReference type="GO" id="GO:0043190">
    <property type="term" value="C:ATP-binding cassette (ABC) transporter complex"/>
    <property type="evidence" value="ECO:0007669"/>
    <property type="project" value="InterPro"/>
</dbReference>
<dbReference type="PANTHER" id="PTHR42781">
    <property type="entry name" value="SPERMIDINE/PUTRESCINE IMPORT ATP-BINDING PROTEIN POTA"/>
    <property type="match status" value="1"/>
</dbReference>
<dbReference type="InterPro" id="IPR013611">
    <property type="entry name" value="Transp-assoc_OB_typ2"/>
</dbReference>
<dbReference type="InterPro" id="IPR003439">
    <property type="entry name" value="ABC_transporter-like_ATP-bd"/>
</dbReference>
<evidence type="ECO:0000259" key="8">
    <source>
        <dbReference type="PROSITE" id="PS50893"/>
    </source>
</evidence>
<dbReference type="InterPro" id="IPR003593">
    <property type="entry name" value="AAA+_ATPase"/>
</dbReference>
<evidence type="ECO:0000256" key="7">
    <source>
        <dbReference type="RuleBase" id="RU364083"/>
    </source>
</evidence>
<evidence type="ECO:0000256" key="4">
    <source>
        <dbReference type="ARBA" id="ARBA00022840"/>
    </source>
</evidence>
<gene>
    <name evidence="7" type="primary">potA</name>
    <name evidence="9" type="ORF">GGR16_003893</name>
</gene>
<name>A0A840C7G9_9HYPH</name>
<evidence type="ECO:0000256" key="5">
    <source>
        <dbReference type="ARBA" id="ARBA00022967"/>
    </source>
</evidence>